<dbReference type="Proteomes" id="UP001610446">
    <property type="component" value="Unassembled WGS sequence"/>
</dbReference>
<accession>A0ABR4JWA3</accession>
<proteinExistence type="predicted"/>
<dbReference type="EMBL" id="JBFXLU010000082">
    <property type="protein sequence ID" value="KAL2844330.1"/>
    <property type="molecule type" value="Genomic_DNA"/>
</dbReference>
<keyword evidence="1" id="KW-0812">Transmembrane</keyword>
<evidence type="ECO:0000313" key="3">
    <source>
        <dbReference type="Proteomes" id="UP001610446"/>
    </source>
</evidence>
<keyword evidence="1" id="KW-1133">Transmembrane helix</keyword>
<keyword evidence="3" id="KW-1185">Reference proteome</keyword>
<protein>
    <submittedName>
        <fullName evidence="2">Uncharacterized protein</fullName>
    </submittedName>
</protein>
<evidence type="ECO:0000313" key="2">
    <source>
        <dbReference type="EMBL" id="KAL2844330.1"/>
    </source>
</evidence>
<keyword evidence="1" id="KW-0472">Membrane</keyword>
<organism evidence="2 3">
    <name type="scientific">Aspergillus pseudoustus</name>
    <dbReference type="NCBI Taxonomy" id="1810923"/>
    <lineage>
        <taxon>Eukaryota</taxon>
        <taxon>Fungi</taxon>
        <taxon>Dikarya</taxon>
        <taxon>Ascomycota</taxon>
        <taxon>Pezizomycotina</taxon>
        <taxon>Eurotiomycetes</taxon>
        <taxon>Eurotiomycetidae</taxon>
        <taxon>Eurotiales</taxon>
        <taxon>Aspergillaceae</taxon>
        <taxon>Aspergillus</taxon>
        <taxon>Aspergillus subgen. Nidulantes</taxon>
    </lineage>
</organism>
<reference evidence="2 3" key="1">
    <citation type="submission" date="2024-07" db="EMBL/GenBank/DDBJ databases">
        <title>Section-level genome sequencing and comparative genomics of Aspergillus sections Usti and Cavernicolus.</title>
        <authorList>
            <consortium name="Lawrence Berkeley National Laboratory"/>
            <person name="Nybo J.L."/>
            <person name="Vesth T.C."/>
            <person name="Theobald S."/>
            <person name="Frisvad J.C."/>
            <person name="Larsen T.O."/>
            <person name="Kjaerboelling I."/>
            <person name="Rothschild-Mancinelli K."/>
            <person name="Lyhne E.K."/>
            <person name="Kogle M.E."/>
            <person name="Barry K."/>
            <person name="Clum A."/>
            <person name="Na H."/>
            <person name="Ledsgaard L."/>
            <person name="Lin J."/>
            <person name="Lipzen A."/>
            <person name="Kuo A."/>
            <person name="Riley R."/>
            <person name="Mondo S."/>
            <person name="Labutti K."/>
            <person name="Haridas S."/>
            <person name="Pangalinan J."/>
            <person name="Salamov A.A."/>
            <person name="Simmons B.A."/>
            <person name="Magnuson J.K."/>
            <person name="Chen J."/>
            <person name="Drula E."/>
            <person name="Henrissat B."/>
            <person name="Wiebenga A."/>
            <person name="Lubbers R.J."/>
            <person name="Gomes A.C."/>
            <person name="Makela M.R."/>
            <person name="Stajich J."/>
            <person name="Grigoriev I.V."/>
            <person name="Mortensen U.H."/>
            <person name="De Vries R.P."/>
            <person name="Baker S.E."/>
            <person name="Andersen M.R."/>
        </authorList>
    </citation>
    <scope>NUCLEOTIDE SEQUENCE [LARGE SCALE GENOMIC DNA]</scope>
    <source>
        <strain evidence="2 3">CBS 123904</strain>
    </source>
</reference>
<evidence type="ECO:0000256" key="1">
    <source>
        <dbReference type="SAM" id="Phobius"/>
    </source>
</evidence>
<name>A0ABR4JWA3_9EURO</name>
<comment type="caution">
    <text evidence="2">The sequence shown here is derived from an EMBL/GenBank/DDBJ whole genome shotgun (WGS) entry which is preliminary data.</text>
</comment>
<gene>
    <name evidence="2" type="ORF">BJY01DRAFT_215164</name>
</gene>
<sequence length="51" mass="5584">MGMDEANPTKSTSPDDHLVIFSIFDPPSQGSLVYILLLLLFSSSLTCRLRG</sequence>
<feature type="transmembrane region" description="Helical" evidence="1">
    <location>
        <begin position="31"/>
        <end position="49"/>
    </location>
</feature>